<dbReference type="InterPro" id="IPR036259">
    <property type="entry name" value="MFS_trans_sf"/>
</dbReference>
<feature type="transmembrane region" description="Helical" evidence="4">
    <location>
        <begin position="267"/>
        <end position="288"/>
    </location>
</feature>
<dbReference type="PROSITE" id="PS50850">
    <property type="entry name" value="MFS"/>
    <property type="match status" value="1"/>
</dbReference>
<reference evidence="6" key="2">
    <citation type="submission" date="2023-01" db="EMBL/GenBank/DDBJ databases">
        <title>Draft genome sequence of Sneathiella chinensis strain NBRC 103408.</title>
        <authorList>
            <person name="Sun Q."/>
            <person name="Mori K."/>
        </authorList>
    </citation>
    <scope>NUCLEOTIDE SEQUENCE</scope>
    <source>
        <strain evidence="6">NBRC 103408</strain>
    </source>
</reference>
<organism evidence="6 7">
    <name type="scientific">Sneathiella chinensis</name>
    <dbReference type="NCBI Taxonomy" id="349750"/>
    <lineage>
        <taxon>Bacteria</taxon>
        <taxon>Pseudomonadati</taxon>
        <taxon>Pseudomonadota</taxon>
        <taxon>Alphaproteobacteria</taxon>
        <taxon>Sneathiellales</taxon>
        <taxon>Sneathiellaceae</taxon>
        <taxon>Sneathiella</taxon>
    </lineage>
</organism>
<feature type="transmembrane region" description="Helical" evidence="4">
    <location>
        <begin position="63"/>
        <end position="85"/>
    </location>
</feature>
<feature type="transmembrane region" description="Helical" evidence="4">
    <location>
        <begin position="124"/>
        <end position="143"/>
    </location>
</feature>
<dbReference type="SUPFAM" id="SSF103473">
    <property type="entry name" value="MFS general substrate transporter"/>
    <property type="match status" value="1"/>
</dbReference>
<feature type="transmembrane region" description="Helical" evidence="4">
    <location>
        <begin position="327"/>
        <end position="347"/>
    </location>
</feature>
<evidence type="ECO:0000256" key="3">
    <source>
        <dbReference type="ARBA" id="ARBA00023136"/>
    </source>
</evidence>
<feature type="transmembrane region" description="Helical" evidence="4">
    <location>
        <begin position="197"/>
        <end position="220"/>
    </location>
</feature>
<feature type="transmembrane region" description="Helical" evidence="4">
    <location>
        <begin position="155"/>
        <end position="176"/>
    </location>
</feature>
<feature type="transmembrane region" description="Helical" evidence="4">
    <location>
        <begin position="294"/>
        <end position="315"/>
    </location>
</feature>
<dbReference type="Pfam" id="PF07690">
    <property type="entry name" value="MFS_1"/>
    <property type="match status" value="1"/>
</dbReference>
<feature type="transmembrane region" description="Helical" evidence="4">
    <location>
        <begin position="33"/>
        <end position="56"/>
    </location>
</feature>
<dbReference type="InterPro" id="IPR011701">
    <property type="entry name" value="MFS"/>
</dbReference>
<protein>
    <submittedName>
        <fullName evidence="6">MFS transporter</fullName>
    </submittedName>
</protein>
<proteinExistence type="predicted"/>
<accession>A0ABQ5U584</accession>
<keyword evidence="3 4" id="KW-0472">Membrane</keyword>
<keyword evidence="1 4" id="KW-0812">Transmembrane</keyword>
<evidence type="ECO:0000313" key="7">
    <source>
        <dbReference type="Proteomes" id="UP001161409"/>
    </source>
</evidence>
<evidence type="ECO:0000313" key="6">
    <source>
        <dbReference type="EMBL" id="GLQ06477.1"/>
    </source>
</evidence>
<dbReference type="InterPro" id="IPR020846">
    <property type="entry name" value="MFS_dom"/>
</dbReference>
<feature type="domain" description="Major facilitator superfamily (MFS) profile" evidence="5">
    <location>
        <begin position="201"/>
        <end position="389"/>
    </location>
</feature>
<evidence type="ECO:0000256" key="4">
    <source>
        <dbReference type="SAM" id="Phobius"/>
    </source>
</evidence>
<name>A0ABQ5U584_9PROT</name>
<evidence type="ECO:0000259" key="5">
    <source>
        <dbReference type="PROSITE" id="PS50850"/>
    </source>
</evidence>
<evidence type="ECO:0000256" key="2">
    <source>
        <dbReference type="ARBA" id="ARBA00022989"/>
    </source>
</evidence>
<keyword evidence="7" id="KW-1185">Reference proteome</keyword>
<sequence>MAGCQAMMTSTTSIMISSASLVALLLLGDDKTLATLPVTAVVTGTALATIPASLFMKKAGRKAGFIFGALLGIMGAVIASLSIYMGSFIGFTLGVLLVGTYTAFGNYYRFAAIDVAGPAFRSKAVSYVMAGGLIAGFLGPQIASHSKDLFLPFTYLGPYLAIIPLGLLVVLMISFVKIPSPKMEEQAAEARPLLEIISQPTAVLAILSAMIGYAGMSFVMTATPLAMIGCGLTPTDSFNVISWHVVAMYGPSFFTGSLIARYGEFKIIFIGAVLGMLCVAVALSGLAISHFWVALVLLGVSWNFMFIGGTTLLATTYRPSETAKVQGFNDFMVFGTVATASLSAGILQQTFGWDVVNMTVLPFFAVVAGIALFKIFGRRRSEVMAEGAE</sequence>
<dbReference type="Gene3D" id="1.20.1250.20">
    <property type="entry name" value="MFS general substrate transporter like domains"/>
    <property type="match status" value="1"/>
</dbReference>
<feature type="transmembrane region" description="Helical" evidence="4">
    <location>
        <begin position="359"/>
        <end position="376"/>
    </location>
</feature>
<comment type="caution">
    <text evidence="6">The sequence shown here is derived from an EMBL/GenBank/DDBJ whole genome shotgun (WGS) entry which is preliminary data.</text>
</comment>
<feature type="transmembrane region" description="Helical" evidence="4">
    <location>
        <begin position="240"/>
        <end position="260"/>
    </location>
</feature>
<dbReference type="PANTHER" id="PTHR23534">
    <property type="entry name" value="MFS PERMEASE"/>
    <property type="match status" value="1"/>
</dbReference>
<dbReference type="PANTHER" id="PTHR23534:SF1">
    <property type="entry name" value="MAJOR FACILITATOR SUPERFAMILY PROTEIN"/>
    <property type="match status" value="1"/>
</dbReference>
<feature type="transmembrane region" description="Helical" evidence="4">
    <location>
        <begin position="91"/>
        <end position="112"/>
    </location>
</feature>
<keyword evidence="2 4" id="KW-1133">Transmembrane helix</keyword>
<feature type="transmembrane region" description="Helical" evidence="4">
    <location>
        <begin position="7"/>
        <end position="27"/>
    </location>
</feature>
<reference evidence="6" key="1">
    <citation type="journal article" date="2014" name="Int. J. Syst. Evol. Microbiol.">
        <title>Complete genome of a new Firmicutes species belonging to the dominant human colonic microbiota ('Ruminococcus bicirculans') reveals two chromosomes and a selective capacity to utilize plant glucans.</title>
        <authorList>
            <consortium name="NISC Comparative Sequencing Program"/>
            <person name="Wegmann U."/>
            <person name="Louis P."/>
            <person name="Goesmann A."/>
            <person name="Henrissat B."/>
            <person name="Duncan S.H."/>
            <person name="Flint H.J."/>
        </authorList>
    </citation>
    <scope>NUCLEOTIDE SEQUENCE</scope>
    <source>
        <strain evidence="6">NBRC 103408</strain>
    </source>
</reference>
<dbReference type="EMBL" id="BSNF01000006">
    <property type="protein sequence ID" value="GLQ06477.1"/>
    <property type="molecule type" value="Genomic_DNA"/>
</dbReference>
<dbReference type="Proteomes" id="UP001161409">
    <property type="component" value="Unassembled WGS sequence"/>
</dbReference>
<gene>
    <name evidence="6" type="ORF">GCM10007924_16980</name>
</gene>
<evidence type="ECO:0000256" key="1">
    <source>
        <dbReference type="ARBA" id="ARBA00022692"/>
    </source>
</evidence>